<keyword evidence="8" id="KW-0094">Blood coagulation</keyword>
<feature type="transmembrane region" description="Helical" evidence="11">
    <location>
        <begin position="153"/>
        <end position="177"/>
    </location>
</feature>
<evidence type="ECO:0000256" key="2">
    <source>
        <dbReference type="ARBA" id="ARBA00022614"/>
    </source>
</evidence>
<dbReference type="Proteomes" id="UP000237246">
    <property type="component" value="Unassembled WGS sequence"/>
</dbReference>
<keyword evidence="4" id="KW-0356">Hemostasis</keyword>
<organism evidence="15 16">
    <name type="scientific">Bambusicola thoracicus</name>
    <name type="common">Chinese bamboo-partridge</name>
    <name type="synonym">Perdix thoracica</name>
    <dbReference type="NCBI Taxonomy" id="9083"/>
    <lineage>
        <taxon>Eukaryota</taxon>
        <taxon>Metazoa</taxon>
        <taxon>Chordata</taxon>
        <taxon>Craniata</taxon>
        <taxon>Vertebrata</taxon>
        <taxon>Euteleostomi</taxon>
        <taxon>Archelosauria</taxon>
        <taxon>Archosauria</taxon>
        <taxon>Dinosauria</taxon>
        <taxon>Saurischia</taxon>
        <taxon>Theropoda</taxon>
        <taxon>Coelurosauria</taxon>
        <taxon>Aves</taxon>
        <taxon>Neognathae</taxon>
        <taxon>Galloanserae</taxon>
        <taxon>Galliformes</taxon>
        <taxon>Phasianidae</taxon>
        <taxon>Perdicinae</taxon>
        <taxon>Bambusicola</taxon>
    </lineage>
</organism>
<dbReference type="GO" id="GO:0007155">
    <property type="term" value="P:cell adhesion"/>
    <property type="evidence" value="ECO:0007669"/>
    <property type="project" value="UniProtKB-KW"/>
</dbReference>
<dbReference type="InterPro" id="IPR032675">
    <property type="entry name" value="LRR_dom_sf"/>
</dbReference>
<keyword evidence="7 11" id="KW-1133">Transmembrane helix</keyword>
<evidence type="ECO:0000256" key="6">
    <source>
        <dbReference type="ARBA" id="ARBA00022889"/>
    </source>
</evidence>
<comment type="subcellular location">
    <subcellularLocation>
        <location evidence="1">Membrane</location>
        <topology evidence="1">Single-pass type I membrane protein</topology>
    </subcellularLocation>
</comment>
<keyword evidence="9 11" id="KW-0472">Membrane</keyword>
<evidence type="ECO:0000256" key="1">
    <source>
        <dbReference type="ARBA" id="ARBA00004479"/>
    </source>
</evidence>
<accession>A0A2P4S7Y0</accession>
<feature type="signal peptide" evidence="12">
    <location>
        <begin position="1"/>
        <end position="23"/>
    </location>
</feature>
<evidence type="ECO:0000256" key="3">
    <source>
        <dbReference type="ARBA" id="ARBA00022692"/>
    </source>
</evidence>
<dbReference type="EMBL" id="PPHD01086954">
    <property type="protein sequence ID" value="POI20214.1"/>
    <property type="molecule type" value="Genomic_DNA"/>
</dbReference>
<evidence type="ECO:0000256" key="7">
    <source>
        <dbReference type="ARBA" id="ARBA00022989"/>
    </source>
</evidence>
<dbReference type="Pfam" id="PF01462">
    <property type="entry name" value="LRRNT"/>
    <property type="match status" value="1"/>
</dbReference>
<dbReference type="GO" id="GO:0016020">
    <property type="term" value="C:membrane"/>
    <property type="evidence" value="ECO:0007669"/>
    <property type="project" value="UniProtKB-SubCell"/>
</dbReference>
<keyword evidence="3 11" id="KW-0812">Transmembrane</keyword>
<feature type="domain" description="LRRNT" evidence="13">
    <location>
        <begin position="25"/>
        <end position="62"/>
    </location>
</feature>
<keyword evidence="16" id="KW-1185">Reference proteome</keyword>
<evidence type="ECO:0000256" key="11">
    <source>
        <dbReference type="SAM" id="Phobius"/>
    </source>
</evidence>
<dbReference type="InterPro" id="IPR000372">
    <property type="entry name" value="LRRNT"/>
</dbReference>
<dbReference type="InterPro" id="IPR000483">
    <property type="entry name" value="Cys-rich_flank_reg_C"/>
</dbReference>
<evidence type="ECO:0000313" key="16">
    <source>
        <dbReference type="Proteomes" id="UP000237246"/>
    </source>
</evidence>
<evidence type="ECO:0000256" key="9">
    <source>
        <dbReference type="ARBA" id="ARBA00023136"/>
    </source>
</evidence>
<feature type="domain" description="LRRCT" evidence="14">
    <location>
        <begin position="92"/>
        <end position="143"/>
    </location>
</feature>
<keyword evidence="6" id="KW-0130">Cell adhesion</keyword>
<evidence type="ECO:0000256" key="8">
    <source>
        <dbReference type="ARBA" id="ARBA00023084"/>
    </source>
</evidence>
<evidence type="ECO:0000259" key="13">
    <source>
        <dbReference type="SMART" id="SM00013"/>
    </source>
</evidence>
<dbReference type="GO" id="GO:0007596">
    <property type="term" value="P:blood coagulation"/>
    <property type="evidence" value="ECO:0007669"/>
    <property type="project" value="UniProtKB-KW"/>
</dbReference>
<dbReference type="Gene3D" id="3.80.10.10">
    <property type="entry name" value="Ribonuclease Inhibitor"/>
    <property type="match status" value="1"/>
</dbReference>
<evidence type="ECO:0000256" key="5">
    <source>
        <dbReference type="ARBA" id="ARBA00022729"/>
    </source>
</evidence>
<name>A0A2P4S7Y0_BAMTH</name>
<keyword evidence="10" id="KW-1015">Disulfide bond</keyword>
<dbReference type="PANTHER" id="PTHR22650:SF6">
    <property type="entry name" value="PLATELET GLYCOPROTEIN IX"/>
    <property type="match status" value="1"/>
</dbReference>
<evidence type="ECO:0000256" key="12">
    <source>
        <dbReference type="SAM" id="SignalP"/>
    </source>
</evidence>
<dbReference type="SMART" id="SM00013">
    <property type="entry name" value="LRRNT"/>
    <property type="match status" value="1"/>
</dbReference>
<keyword evidence="5 12" id="KW-0732">Signal</keyword>
<dbReference type="InterPro" id="IPR052313">
    <property type="entry name" value="GPIb-IX-V_Complex"/>
</dbReference>
<keyword evidence="2" id="KW-0433">Leucine-rich repeat</keyword>
<proteinExistence type="predicted"/>
<dbReference type="SUPFAM" id="SSF52058">
    <property type="entry name" value="L domain-like"/>
    <property type="match status" value="1"/>
</dbReference>
<sequence length="208" mass="23521">MNKAEFIAAAGFAISLLFHVIQTEVCPPSCNCKPLEETKGLQIDCSSRKLKEVPALPINTKRLYLQNNSLTMVSPGTFDSLLSLEEIKIFDNPWNCDCHILYLKLWMEDLSESSLANIRCATPAAVRMKPLKQLTGNELGICKRLLPIKSLEFFWRDLVLIAAATITVILLGCVLKFSKKLVCQIKLSEYASRRSLLRRRISKSYKLQ</sequence>
<dbReference type="AlphaFoldDB" id="A0A2P4S7Y0"/>
<evidence type="ECO:0000256" key="10">
    <source>
        <dbReference type="ARBA" id="ARBA00023157"/>
    </source>
</evidence>
<dbReference type="PANTHER" id="PTHR22650">
    <property type="entry name" value="GLYCOPROTEIN IB BETA"/>
    <property type="match status" value="1"/>
</dbReference>
<evidence type="ECO:0000256" key="4">
    <source>
        <dbReference type="ARBA" id="ARBA00022696"/>
    </source>
</evidence>
<feature type="chain" id="PRO_5015193468" description="LRRCT domain-containing protein" evidence="12">
    <location>
        <begin position="24"/>
        <end position="208"/>
    </location>
</feature>
<comment type="caution">
    <text evidence="15">The sequence shown here is derived from an EMBL/GenBank/DDBJ whole genome shotgun (WGS) entry which is preliminary data.</text>
</comment>
<protein>
    <recommendedName>
        <fullName evidence="17">LRRCT domain-containing protein</fullName>
    </recommendedName>
</protein>
<dbReference type="SMART" id="SM00082">
    <property type="entry name" value="LRRCT"/>
    <property type="match status" value="1"/>
</dbReference>
<evidence type="ECO:0008006" key="17">
    <source>
        <dbReference type="Google" id="ProtNLM"/>
    </source>
</evidence>
<evidence type="ECO:0000313" key="15">
    <source>
        <dbReference type="EMBL" id="POI20214.1"/>
    </source>
</evidence>
<dbReference type="OrthoDB" id="72369at2759"/>
<evidence type="ECO:0000259" key="14">
    <source>
        <dbReference type="SMART" id="SM00082"/>
    </source>
</evidence>
<reference evidence="15 16" key="1">
    <citation type="submission" date="2018-01" db="EMBL/GenBank/DDBJ databases">
        <title>Comparison of the Chinese Bamboo Partridge and Red Junglefowl genome sequences highlights the importance of demography in genome evolution.</title>
        <authorList>
            <person name="Tiley G.P."/>
            <person name="Kimball R.T."/>
            <person name="Braun E.L."/>
            <person name="Burleigh J.G."/>
        </authorList>
    </citation>
    <scope>NUCLEOTIDE SEQUENCE [LARGE SCALE GENOMIC DNA]</scope>
    <source>
        <strain evidence="15">RTK389</strain>
        <tissue evidence="15">Blood</tissue>
    </source>
</reference>
<gene>
    <name evidence="15" type="ORF">CIB84_016039</name>
</gene>